<dbReference type="Proteomes" id="UP000835052">
    <property type="component" value="Unassembled WGS sequence"/>
</dbReference>
<feature type="chain" id="PRO_5035854036" evidence="1">
    <location>
        <begin position="21"/>
        <end position="379"/>
    </location>
</feature>
<evidence type="ECO:0000313" key="3">
    <source>
        <dbReference type="Proteomes" id="UP000835052"/>
    </source>
</evidence>
<keyword evidence="3" id="KW-1185">Reference proteome</keyword>
<dbReference type="InterPro" id="IPR005071">
    <property type="entry name" value="Glycoprotein"/>
</dbReference>
<name>A0A8S1HEJ9_9PELO</name>
<organism evidence="2 3">
    <name type="scientific">Caenorhabditis auriculariae</name>
    <dbReference type="NCBI Taxonomy" id="2777116"/>
    <lineage>
        <taxon>Eukaryota</taxon>
        <taxon>Metazoa</taxon>
        <taxon>Ecdysozoa</taxon>
        <taxon>Nematoda</taxon>
        <taxon>Chromadorea</taxon>
        <taxon>Rhabditida</taxon>
        <taxon>Rhabditina</taxon>
        <taxon>Rhabditomorpha</taxon>
        <taxon>Rhabditoidea</taxon>
        <taxon>Rhabditidae</taxon>
        <taxon>Peloderinae</taxon>
        <taxon>Caenorhabditis</taxon>
    </lineage>
</organism>
<dbReference type="GO" id="GO:0045087">
    <property type="term" value="P:innate immune response"/>
    <property type="evidence" value="ECO:0007669"/>
    <property type="project" value="TreeGrafter"/>
</dbReference>
<sequence>MSAEFFAFLLFLAFAGPSCAQVWMPLSGLKQGMLLQIDKVGAHVYISSTDDATALKGIKLKMGTTVKTAFDVSQNYTDAPNGLKKPWVANSVDFTADIGTVDVKKMKGHLYITTLEQANDPNFLVYDVVLHATLDYSARNAKTTIVFLNRLTASTDVSAPEYAAIIDHYSQKSTATLTIRSGVPQKQETADTIAFSNPVTTKDFTKFFPKIEPLQITFPAFYLVVNGGISFQAWNLYLDEAEHIQATGESCGFLMGQGRMKEKKIIFDPTPNQQRWTGVKAQSTLVSANMKFIFVDTDGAPMEFDFGPALQQTVDYWATFQSDYARLTLEDPNGQYFFTIQYYTFAKNQDVGGRTTTLATTTKSSYIHQNAFCLFFYQF</sequence>
<proteinExistence type="predicted"/>
<reference evidence="2" key="1">
    <citation type="submission" date="2020-10" db="EMBL/GenBank/DDBJ databases">
        <authorList>
            <person name="Kikuchi T."/>
        </authorList>
    </citation>
    <scope>NUCLEOTIDE SEQUENCE</scope>
    <source>
        <strain evidence="2">NKZ352</strain>
    </source>
</reference>
<feature type="signal peptide" evidence="1">
    <location>
        <begin position="1"/>
        <end position="20"/>
    </location>
</feature>
<keyword evidence="1" id="KW-0732">Signal</keyword>
<dbReference type="GO" id="GO:0045121">
    <property type="term" value="C:membrane raft"/>
    <property type="evidence" value="ECO:0007669"/>
    <property type="project" value="TreeGrafter"/>
</dbReference>
<dbReference type="PANTHER" id="PTHR21733:SF4">
    <property type="entry name" value="DOWNSTREAM OF DAF-16 (REGULATED BY DAF-16)-RELATED"/>
    <property type="match status" value="1"/>
</dbReference>
<dbReference type="Pfam" id="PF03409">
    <property type="entry name" value="Glycoprotein"/>
    <property type="match status" value="1"/>
</dbReference>
<evidence type="ECO:0000256" key="1">
    <source>
        <dbReference type="SAM" id="SignalP"/>
    </source>
</evidence>
<dbReference type="OrthoDB" id="5807757at2759"/>
<evidence type="ECO:0000313" key="2">
    <source>
        <dbReference type="EMBL" id="CAD6192668.1"/>
    </source>
</evidence>
<dbReference type="PANTHER" id="PTHR21733">
    <property type="entry name" value="CUB_2 DOMAIN-CONTAINING PROTEIN-RELATED-RELATED"/>
    <property type="match status" value="1"/>
</dbReference>
<dbReference type="EMBL" id="CAJGYM010000029">
    <property type="protein sequence ID" value="CAD6192668.1"/>
    <property type="molecule type" value="Genomic_DNA"/>
</dbReference>
<gene>
    <name evidence="2" type="ORF">CAUJ_LOCUS8587</name>
</gene>
<protein>
    <submittedName>
        <fullName evidence="2">Uncharacterized protein</fullName>
    </submittedName>
</protein>
<accession>A0A8S1HEJ9</accession>
<dbReference type="AlphaFoldDB" id="A0A8S1HEJ9"/>
<comment type="caution">
    <text evidence="2">The sequence shown here is derived from an EMBL/GenBank/DDBJ whole genome shotgun (WGS) entry which is preliminary data.</text>
</comment>